<dbReference type="GO" id="GO:0022857">
    <property type="term" value="F:transmembrane transporter activity"/>
    <property type="evidence" value="ECO:0007669"/>
    <property type="project" value="InterPro"/>
</dbReference>
<dbReference type="Proteomes" id="UP000241890">
    <property type="component" value="Unassembled WGS sequence"/>
</dbReference>
<dbReference type="AlphaFoldDB" id="A0A2R5G362"/>
<sequence>MLGDNKSSLETDAGPQVSNADVSQAASTSMGDSMMSQPSVIETNKKSKNDGKLSNSVVVDYRAQKFRIILVTIGVAASAAAYVLMLFIAMPISIHLIVNMGQKGCDPEIQDDCFAATDESQRWLTLTLTLLRTMSFLMGSTIGVLSDRWGRRPMIVLALIGYGTTGLLFLIGWRVKVLGLYVFGGMLLGSCSPVTAHGIAYVSDVSRPDRLATNMGTLQGFGYFLGLLLGALISLVISQATNESGPAEGEPALQPYDELFYISYSTGFAMAAGMGLIMLFLLPESLHKDDRKNFTWKQINPFAFLALVTRSKYLACLWGSAFFGWMAVGAGESVTGGWWLRRYTQSNVNDFIIFTVLIWLGSAFGAALMTPIFVKLLGFKRAVHFTMVATISVGVGFACAETANVSYLAVGLSLLAAPVVPMQYSLIMGQADGKEKGALAGAIRSSEALAKIIGITVMGNTFANYIRVYTPDPSSCIPLDYSPTNPFNTCDCGVNTCPVYDPTNSSGRVMDASNPFVYEPSTCSLGNLSPVYDGKPSAHVAVQSPMPNPIVPQLFVDEGLVTRDGSCQGGGGLGEYDTRLLAREWCISTPAMEARGLDAAAAELWNQEFGCPGFDFSMYAEDVPKYENMEACEADLNSVDCNQTLFDETTNDPDSLNYDAEEFQSFAGVYTNITNGVSASCASLGTAEMNMCWDGVIADFAGLFPFIYFSCFGIAAYIFFIIAEVFFQKEDREFWLHKENPTATKAGVENSARDEAQESSSTSV</sequence>
<dbReference type="PANTHER" id="PTHR23504:SF15">
    <property type="entry name" value="MAJOR FACILITATOR SUPERFAMILY (MFS) PROFILE DOMAIN-CONTAINING PROTEIN"/>
    <property type="match status" value="1"/>
</dbReference>
<comment type="subcellular location">
    <subcellularLocation>
        <location evidence="1">Membrane</location>
        <topology evidence="1">Multi-pass membrane protein</topology>
    </subcellularLocation>
</comment>
<proteinExistence type="predicted"/>
<evidence type="ECO:0000256" key="6">
    <source>
        <dbReference type="SAM" id="MobiDB-lite"/>
    </source>
</evidence>
<dbReference type="EMBL" id="BEYU01000012">
    <property type="protein sequence ID" value="GBG25476.1"/>
    <property type="molecule type" value="Genomic_DNA"/>
</dbReference>
<dbReference type="PANTHER" id="PTHR23504">
    <property type="entry name" value="MAJOR FACILITATOR SUPERFAMILY DOMAIN-CONTAINING PROTEIN 10"/>
    <property type="match status" value="1"/>
</dbReference>
<feature type="transmembrane region" description="Helical" evidence="7">
    <location>
        <begin position="406"/>
        <end position="427"/>
    </location>
</feature>
<feature type="transmembrane region" description="Helical" evidence="7">
    <location>
        <begin position="179"/>
        <end position="200"/>
    </location>
</feature>
<feature type="transmembrane region" description="Helical" evidence="7">
    <location>
        <begin position="154"/>
        <end position="173"/>
    </location>
</feature>
<dbReference type="InterPro" id="IPR011701">
    <property type="entry name" value="MFS"/>
</dbReference>
<keyword evidence="2" id="KW-0813">Transport</keyword>
<feature type="transmembrane region" description="Helical" evidence="7">
    <location>
        <begin position="68"/>
        <end position="94"/>
    </location>
</feature>
<name>A0A2R5G362_9STRA</name>
<evidence type="ECO:0000256" key="5">
    <source>
        <dbReference type="ARBA" id="ARBA00023136"/>
    </source>
</evidence>
<feature type="transmembrane region" description="Helical" evidence="7">
    <location>
        <begin position="351"/>
        <end position="370"/>
    </location>
</feature>
<accession>A0A2R5G362</accession>
<organism evidence="8 9">
    <name type="scientific">Hondaea fermentalgiana</name>
    <dbReference type="NCBI Taxonomy" id="2315210"/>
    <lineage>
        <taxon>Eukaryota</taxon>
        <taxon>Sar</taxon>
        <taxon>Stramenopiles</taxon>
        <taxon>Bigyra</taxon>
        <taxon>Labyrinthulomycetes</taxon>
        <taxon>Thraustochytrida</taxon>
        <taxon>Thraustochytriidae</taxon>
        <taxon>Hondaea</taxon>
    </lineage>
</organism>
<reference evidence="8 9" key="1">
    <citation type="submission" date="2017-12" db="EMBL/GenBank/DDBJ databases">
        <title>Sequencing, de novo assembly and annotation of complete genome of a new Thraustochytrid species, strain FCC1311.</title>
        <authorList>
            <person name="Sedici K."/>
            <person name="Godart F."/>
            <person name="Aiese Cigliano R."/>
            <person name="Sanseverino W."/>
            <person name="Barakat M."/>
            <person name="Ortet P."/>
            <person name="Marechal E."/>
            <person name="Cagnac O."/>
            <person name="Amato A."/>
        </authorList>
    </citation>
    <scope>NUCLEOTIDE SEQUENCE [LARGE SCALE GENOMIC DNA]</scope>
</reference>
<feature type="region of interest" description="Disordered" evidence="6">
    <location>
        <begin position="1"/>
        <end position="50"/>
    </location>
</feature>
<gene>
    <name evidence="8" type="ORF">FCC1311_016952</name>
</gene>
<evidence type="ECO:0000256" key="7">
    <source>
        <dbReference type="SAM" id="Phobius"/>
    </source>
</evidence>
<feature type="transmembrane region" description="Helical" evidence="7">
    <location>
        <begin position="706"/>
        <end position="727"/>
    </location>
</feature>
<dbReference type="InterPro" id="IPR036259">
    <property type="entry name" value="MFS_trans_sf"/>
</dbReference>
<protein>
    <recommendedName>
        <fullName evidence="10">Major facilitator superfamily (MFS) profile domain-containing protein</fullName>
    </recommendedName>
</protein>
<dbReference type="Pfam" id="PF07690">
    <property type="entry name" value="MFS_1"/>
    <property type="match status" value="1"/>
</dbReference>
<keyword evidence="3 7" id="KW-0812">Transmembrane</keyword>
<dbReference type="Gene3D" id="1.20.1250.20">
    <property type="entry name" value="MFS general substrate transporter like domains"/>
    <property type="match status" value="1"/>
</dbReference>
<dbReference type="InParanoid" id="A0A2R5G362"/>
<dbReference type="SUPFAM" id="SSF103473">
    <property type="entry name" value="MFS general substrate transporter"/>
    <property type="match status" value="1"/>
</dbReference>
<feature type="transmembrane region" description="Helical" evidence="7">
    <location>
        <begin position="221"/>
        <end position="241"/>
    </location>
</feature>
<comment type="caution">
    <text evidence="8">The sequence shown here is derived from an EMBL/GenBank/DDBJ whole genome shotgun (WGS) entry which is preliminary data.</text>
</comment>
<dbReference type="GO" id="GO:0016020">
    <property type="term" value="C:membrane"/>
    <property type="evidence" value="ECO:0007669"/>
    <property type="project" value="UniProtKB-SubCell"/>
</dbReference>
<feature type="transmembrane region" description="Helical" evidence="7">
    <location>
        <begin position="382"/>
        <end position="400"/>
    </location>
</feature>
<feature type="transmembrane region" description="Helical" evidence="7">
    <location>
        <begin position="261"/>
        <end position="282"/>
    </location>
</feature>
<dbReference type="OrthoDB" id="196650at2759"/>
<evidence type="ECO:0000256" key="1">
    <source>
        <dbReference type="ARBA" id="ARBA00004141"/>
    </source>
</evidence>
<evidence type="ECO:0000313" key="9">
    <source>
        <dbReference type="Proteomes" id="UP000241890"/>
    </source>
</evidence>
<keyword evidence="4 7" id="KW-1133">Transmembrane helix</keyword>
<feature type="transmembrane region" description="Helical" evidence="7">
    <location>
        <begin position="123"/>
        <end position="145"/>
    </location>
</feature>
<evidence type="ECO:0008006" key="10">
    <source>
        <dbReference type="Google" id="ProtNLM"/>
    </source>
</evidence>
<keyword evidence="9" id="KW-1185">Reference proteome</keyword>
<evidence type="ECO:0000256" key="3">
    <source>
        <dbReference type="ARBA" id="ARBA00022692"/>
    </source>
</evidence>
<evidence type="ECO:0000256" key="4">
    <source>
        <dbReference type="ARBA" id="ARBA00022989"/>
    </source>
</evidence>
<evidence type="ECO:0000256" key="2">
    <source>
        <dbReference type="ARBA" id="ARBA00022448"/>
    </source>
</evidence>
<feature type="region of interest" description="Disordered" evidence="6">
    <location>
        <begin position="745"/>
        <end position="764"/>
    </location>
</feature>
<keyword evidence="5 7" id="KW-0472">Membrane</keyword>
<feature type="compositionally biased region" description="Polar residues" evidence="6">
    <location>
        <begin position="1"/>
        <end position="42"/>
    </location>
</feature>
<evidence type="ECO:0000313" key="8">
    <source>
        <dbReference type="EMBL" id="GBG25476.1"/>
    </source>
</evidence>